<name>A0A915MKB9_MELJA</name>
<dbReference type="Proteomes" id="UP000887561">
    <property type="component" value="Unplaced"/>
</dbReference>
<organism evidence="9 10">
    <name type="scientific">Meloidogyne javanica</name>
    <name type="common">Root-knot nematode worm</name>
    <dbReference type="NCBI Taxonomy" id="6303"/>
    <lineage>
        <taxon>Eukaryota</taxon>
        <taxon>Metazoa</taxon>
        <taxon>Ecdysozoa</taxon>
        <taxon>Nematoda</taxon>
        <taxon>Chromadorea</taxon>
        <taxon>Rhabditida</taxon>
        <taxon>Tylenchina</taxon>
        <taxon>Tylenchomorpha</taxon>
        <taxon>Tylenchoidea</taxon>
        <taxon>Meloidogynidae</taxon>
        <taxon>Meloidogyninae</taxon>
        <taxon>Meloidogyne</taxon>
        <taxon>Meloidogyne incognita group</taxon>
    </lineage>
</organism>
<keyword evidence="9" id="KW-1185">Reference proteome</keyword>
<comment type="similarity">
    <text evidence="3">Belongs to the PIGC family.</text>
</comment>
<sequence length="123" mass="14108">MVTTRFASRKLLSINKLNSPNQQFIKWEKVLYKHQPFPDNYTDDALFLDQLRTNVNVVKYSIIESIRGGAIVMSQVDLVVIYLGKTLTTTISTDTIWASAIILFFVSLLVHDYGMDFAPMRVF</sequence>
<dbReference type="InterPro" id="IPR009450">
    <property type="entry name" value="Plno_GlcNAc_GPI2"/>
</dbReference>
<evidence type="ECO:0000256" key="1">
    <source>
        <dbReference type="ARBA" id="ARBA00004141"/>
    </source>
</evidence>
<comment type="subcellular location">
    <subcellularLocation>
        <location evidence="1">Membrane</location>
        <topology evidence="1">Multi-pass membrane protein</topology>
    </subcellularLocation>
</comment>
<keyword evidence="6 8" id="KW-1133">Transmembrane helix</keyword>
<feature type="transmembrane region" description="Helical" evidence="8">
    <location>
        <begin position="96"/>
        <end position="114"/>
    </location>
</feature>
<evidence type="ECO:0000313" key="10">
    <source>
        <dbReference type="WBParaSite" id="scaffold4458_cov254.g8167"/>
    </source>
</evidence>
<evidence type="ECO:0000256" key="2">
    <source>
        <dbReference type="ARBA" id="ARBA00004687"/>
    </source>
</evidence>
<dbReference type="PANTHER" id="PTHR12982">
    <property type="entry name" value="PHOSPHATIDYLINOSITOL GLYCAN, CLASS C"/>
    <property type="match status" value="1"/>
</dbReference>
<evidence type="ECO:0000313" key="9">
    <source>
        <dbReference type="Proteomes" id="UP000887561"/>
    </source>
</evidence>
<dbReference type="WBParaSite" id="scaffold4458_cov254.g8167">
    <property type="protein sequence ID" value="scaffold4458_cov254.g8167"/>
    <property type="gene ID" value="scaffold4458_cov254.g8167"/>
</dbReference>
<keyword evidence="7 8" id="KW-0472">Membrane</keyword>
<reference evidence="10" key="1">
    <citation type="submission" date="2022-11" db="UniProtKB">
        <authorList>
            <consortium name="WormBaseParasite"/>
        </authorList>
    </citation>
    <scope>IDENTIFICATION</scope>
</reference>
<evidence type="ECO:0000256" key="3">
    <source>
        <dbReference type="ARBA" id="ARBA00008321"/>
    </source>
</evidence>
<evidence type="ECO:0000256" key="4">
    <source>
        <dbReference type="ARBA" id="ARBA00022502"/>
    </source>
</evidence>
<comment type="pathway">
    <text evidence="2">Glycolipid biosynthesis; glycosylphosphatidylinositol-anchor biosynthesis.</text>
</comment>
<evidence type="ECO:0000256" key="8">
    <source>
        <dbReference type="SAM" id="Phobius"/>
    </source>
</evidence>
<dbReference type="GO" id="GO:0000506">
    <property type="term" value="C:glycosylphosphatidylinositol-N-acetylglucosaminyltransferase (GPI-GnT) complex"/>
    <property type="evidence" value="ECO:0007669"/>
    <property type="project" value="TreeGrafter"/>
</dbReference>
<evidence type="ECO:0000256" key="7">
    <source>
        <dbReference type="ARBA" id="ARBA00023136"/>
    </source>
</evidence>
<accession>A0A915MKB9</accession>
<evidence type="ECO:0000256" key="6">
    <source>
        <dbReference type="ARBA" id="ARBA00022989"/>
    </source>
</evidence>
<keyword evidence="4" id="KW-0337">GPI-anchor biosynthesis</keyword>
<dbReference type="Pfam" id="PF06432">
    <property type="entry name" value="GPI2"/>
    <property type="match status" value="2"/>
</dbReference>
<keyword evidence="5 8" id="KW-0812">Transmembrane</keyword>
<protein>
    <submittedName>
        <fullName evidence="10">Uncharacterized protein</fullName>
    </submittedName>
</protein>
<dbReference type="GO" id="GO:0006506">
    <property type="term" value="P:GPI anchor biosynthetic process"/>
    <property type="evidence" value="ECO:0007669"/>
    <property type="project" value="UniProtKB-KW"/>
</dbReference>
<dbReference type="PANTHER" id="PTHR12982:SF0">
    <property type="entry name" value="PHOSPHATIDYLINOSITOL N-ACETYLGLUCOSAMINYLTRANSFERASE SUBUNIT C"/>
    <property type="match status" value="1"/>
</dbReference>
<evidence type="ECO:0000256" key="5">
    <source>
        <dbReference type="ARBA" id="ARBA00022692"/>
    </source>
</evidence>
<proteinExistence type="inferred from homology"/>
<dbReference type="AlphaFoldDB" id="A0A915MKB9"/>